<gene>
    <name evidence="1" type="ORF">DI536_18510</name>
</gene>
<dbReference type="Pfam" id="PF13279">
    <property type="entry name" value="4HBT_2"/>
    <property type="match status" value="1"/>
</dbReference>
<dbReference type="AlphaFoldDB" id="A0A2W5T6I4"/>
<name>A0A2W5T6I4_9BACT</name>
<sequence length="268" mass="29715">MFAALLGALMMHTVPQKTLTFPVTLQRNSFGPRLVARAGDVWRCMQDVVSDESSSVGWTPERYVEENTMFVVRSMTVKHEREVGIGETLQGRTWASRDRRSMLFTRQVRMFSGDEFVAGATQEWAYLTRDLQATKASKGIYDAFSVTPGFPDVELPEYVAVEGKPLHRFEFTVWHGWMDPHGHVNHAAYVDYCDEGVARVVAGEGGDPQALKPLYETVHFRAAIGAGEAIAVETTECGASDGARVFKHRILSGQKVCATATLIRRAVG</sequence>
<accession>A0A2W5T6I4</accession>
<evidence type="ECO:0008006" key="3">
    <source>
        <dbReference type="Google" id="ProtNLM"/>
    </source>
</evidence>
<evidence type="ECO:0000313" key="2">
    <source>
        <dbReference type="Proteomes" id="UP000249061"/>
    </source>
</evidence>
<dbReference type="Proteomes" id="UP000249061">
    <property type="component" value="Unassembled WGS sequence"/>
</dbReference>
<dbReference type="EMBL" id="QFQP01000015">
    <property type="protein sequence ID" value="PZR11130.1"/>
    <property type="molecule type" value="Genomic_DNA"/>
</dbReference>
<dbReference type="Gene3D" id="3.10.129.10">
    <property type="entry name" value="Hotdog Thioesterase"/>
    <property type="match status" value="1"/>
</dbReference>
<evidence type="ECO:0000313" key="1">
    <source>
        <dbReference type="EMBL" id="PZR11130.1"/>
    </source>
</evidence>
<protein>
    <recommendedName>
        <fullName evidence="3">Acyl-ACP thioesterase</fullName>
    </recommendedName>
</protein>
<proteinExistence type="predicted"/>
<organism evidence="1 2">
    <name type="scientific">Archangium gephyra</name>
    <dbReference type="NCBI Taxonomy" id="48"/>
    <lineage>
        <taxon>Bacteria</taxon>
        <taxon>Pseudomonadati</taxon>
        <taxon>Myxococcota</taxon>
        <taxon>Myxococcia</taxon>
        <taxon>Myxococcales</taxon>
        <taxon>Cystobacterineae</taxon>
        <taxon>Archangiaceae</taxon>
        <taxon>Archangium</taxon>
    </lineage>
</organism>
<reference evidence="1 2" key="1">
    <citation type="submission" date="2017-08" db="EMBL/GenBank/DDBJ databases">
        <title>Infants hospitalized years apart are colonized by the same room-sourced microbial strains.</title>
        <authorList>
            <person name="Brooks B."/>
            <person name="Olm M.R."/>
            <person name="Firek B.A."/>
            <person name="Baker R."/>
            <person name="Thomas B.C."/>
            <person name="Morowitz M.J."/>
            <person name="Banfield J.F."/>
        </authorList>
    </citation>
    <scope>NUCLEOTIDE SEQUENCE [LARGE SCALE GENOMIC DNA]</scope>
    <source>
        <strain evidence="1">S2_003_000_R2_14</strain>
    </source>
</reference>
<dbReference type="SUPFAM" id="SSF54637">
    <property type="entry name" value="Thioesterase/thiol ester dehydrase-isomerase"/>
    <property type="match status" value="2"/>
</dbReference>
<dbReference type="InterPro" id="IPR029069">
    <property type="entry name" value="HotDog_dom_sf"/>
</dbReference>
<comment type="caution">
    <text evidence="1">The sequence shown here is derived from an EMBL/GenBank/DDBJ whole genome shotgun (WGS) entry which is preliminary data.</text>
</comment>